<dbReference type="Pfam" id="PF13103">
    <property type="entry name" value="TonB_2"/>
    <property type="match status" value="1"/>
</dbReference>
<evidence type="ECO:0000256" key="3">
    <source>
        <dbReference type="ARBA" id="ARBA00022989"/>
    </source>
</evidence>
<evidence type="ECO:0000256" key="2">
    <source>
        <dbReference type="ARBA" id="ARBA00022692"/>
    </source>
</evidence>
<dbReference type="AlphaFoldDB" id="A0A520XAR3"/>
<evidence type="ECO:0000313" key="6">
    <source>
        <dbReference type="EMBL" id="RZV38246.1"/>
    </source>
</evidence>
<keyword evidence="2 5" id="KW-0812">Transmembrane</keyword>
<dbReference type="GO" id="GO:0016020">
    <property type="term" value="C:membrane"/>
    <property type="evidence" value="ECO:0007669"/>
    <property type="project" value="UniProtKB-SubCell"/>
</dbReference>
<dbReference type="NCBIfam" id="TIGR01352">
    <property type="entry name" value="tonB_Cterm"/>
    <property type="match status" value="1"/>
</dbReference>
<name>A0A520XAR3_9DELT</name>
<reference evidence="6 7" key="1">
    <citation type="submission" date="2019-01" db="EMBL/GenBank/DDBJ databases">
        <title>Insights into ecological role of a new deltaproteobacterial order Candidatus Sinidesulfobacterales (Sva0485) by metagenomics and metatranscriptomics.</title>
        <authorList>
            <person name="Tan S."/>
            <person name="Liu J."/>
            <person name="Fang Y."/>
            <person name="Hedlund B."/>
            <person name="Lian Z.-H."/>
            <person name="Huang L.-Y."/>
            <person name="Li J.-T."/>
            <person name="Huang L.-N."/>
            <person name="Li W.-J."/>
            <person name="Jiang H.-C."/>
            <person name="Dong H.-L."/>
            <person name="Shu W.-S."/>
        </authorList>
    </citation>
    <scope>NUCLEOTIDE SEQUENCE [LARGE SCALE GENOMIC DNA]</scope>
    <source>
        <strain evidence="6">AP4</strain>
    </source>
</reference>
<evidence type="ECO:0000256" key="5">
    <source>
        <dbReference type="SAM" id="Phobius"/>
    </source>
</evidence>
<accession>A0A520XAR3</accession>
<sequence length="260" mass="29032">MFNENNKGIGLYIFYSAIFHLLLIGLILYLSIKYRPQIQSIGSKVVISVVSRVPGHLASVKSIIYPPKPKLTEHAPSRPSPVKIKAVKPVSIPLVKTPSSMVYPKKTVQKHVAPRRYVQPHTYVPVLSSSVYANLQNRVSLNNAYGKLNQSLIKGNVHRFQGYVNKIISAIIPNFNISLNHYLNYKSIVAFQISKSGRIYAVRLVKSSGSGYYDSQSVAAVKLSSPLPPPPAGFMRFENRENDGEGVLMNFNPRQILKDR</sequence>
<organism evidence="6 7">
    <name type="scientific">Candidatus Acidulodesulfobacterium acidiphilum</name>
    <dbReference type="NCBI Taxonomy" id="2597224"/>
    <lineage>
        <taxon>Bacteria</taxon>
        <taxon>Deltaproteobacteria</taxon>
        <taxon>Candidatus Acidulodesulfobacterales</taxon>
        <taxon>Candidatus Acidulodesulfobacterium</taxon>
    </lineage>
</organism>
<evidence type="ECO:0000256" key="4">
    <source>
        <dbReference type="ARBA" id="ARBA00023136"/>
    </source>
</evidence>
<evidence type="ECO:0000256" key="1">
    <source>
        <dbReference type="ARBA" id="ARBA00004167"/>
    </source>
</evidence>
<dbReference type="EMBL" id="SHMQ01000021">
    <property type="protein sequence ID" value="RZV38246.1"/>
    <property type="molecule type" value="Genomic_DNA"/>
</dbReference>
<dbReference type="Proteomes" id="UP000322454">
    <property type="component" value="Unassembled WGS sequence"/>
</dbReference>
<dbReference type="SUPFAM" id="SSF74653">
    <property type="entry name" value="TolA/TonB C-terminal domain"/>
    <property type="match status" value="1"/>
</dbReference>
<protein>
    <submittedName>
        <fullName evidence="6">TonB family protein</fullName>
    </submittedName>
</protein>
<dbReference type="Gene3D" id="3.30.1150.10">
    <property type="match status" value="1"/>
</dbReference>
<dbReference type="InterPro" id="IPR006260">
    <property type="entry name" value="TonB/TolA_C"/>
</dbReference>
<feature type="transmembrane region" description="Helical" evidence="5">
    <location>
        <begin position="12"/>
        <end position="32"/>
    </location>
</feature>
<comment type="subcellular location">
    <subcellularLocation>
        <location evidence="1">Membrane</location>
        <topology evidence="1">Single-pass membrane protein</topology>
    </subcellularLocation>
</comment>
<proteinExistence type="predicted"/>
<gene>
    <name evidence="6" type="ORF">EVJ48_07340</name>
</gene>
<evidence type="ECO:0000313" key="7">
    <source>
        <dbReference type="Proteomes" id="UP000322454"/>
    </source>
</evidence>
<comment type="caution">
    <text evidence="6">The sequence shown here is derived from an EMBL/GenBank/DDBJ whole genome shotgun (WGS) entry which is preliminary data.</text>
</comment>
<keyword evidence="4 5" id="KW-0472">Membrane</keyword>
<keyword evidence="3 5" id="KW-1133">Transmembrane helix</keyword>